<proteinExistence type="predicted"/>
<keyword evidence="2" id="KW-1185">Reference proteome</keyword>
<comment type="caution">
    <text evidence="1">The sequence shown here is derived from an EMBL/GenBank/DDBJ whole genome shotgun (WGS) entry which is preliminary data.</text>
</comment>
<organism evidence="1 2">
    <name type="scientific">Desulfosporosinus acididurans</name>
    <dbReference type="NCBI Taxonomy" id="476652"/>
    <lineage>
        <taxon>Bacteria</taxon>
        <taxon>Bacillati</taxon>
        <taxon>Bacillota</taxon>
        <taxon>Clostridia</taxon>
        <taxon>Eubacteriales</taxon>
        <taxon>Desulfitobacteriaceae</taxon>
        <taxon>Desulfosporosinus</taxon>
    </lineage>
</organism>
<dbReference type="AlphaFoldDB" id="A0A0J1FKS5"/>
<gene>
    <name evidence="1" type="ORF">DEAC_c39910</name>
</gene>
<dbReference type="EMBL" id="LDZY01000018">
    <property type="protein sequence ID" value="KLU63997.1"/>
    <property type="molecule type" value="Genomic_DNA"/>
</dbReference>
<sequence>MMAKAKLKAKENEDQFANEFIDESKILVEVKVSDDEGVTWQRRKISMVSGLDESGLNSGEIFQFNGEKYKVLSGDDGLMVEPLKKPVEKKSSKRK</sequence>
<dbReference type="PATRIC" id="fig|476652.3.peg.4229"/>
<protein>
    <submittedName>
        <fullName evidence="1">Uncharacterized protein</fullName>
    </submittedName>
</protein>
<name>A0A0J1FKS5_9FIRM</name>
<reference evidence="1 2" key="1">
    <citation type="submission" date="2015-06" db="EMBL/GenBank/DDBJ databases">
        <title>Draft genome of the moderately acidophilic sulfate reducer Candidatus Desulfosporosinus acididurans strain M1.</title>
        <authorList>
            <person name="Poehlein A."/>
            <person name="Petzsch P."/>
            <person name="Johnson B.D."/>
            <person name="Schloemann M."/>
            <person name="Daniel R."/>
            <person name="Muehling M."/>
        </authorList>
    </citation>
    <scope>NUCLEOTIDE SEQUENCE [LARGE SCALE GENOMIC DNA]</scope>
    <source>
        <strain evidence="1 2">M1</strain>
    </source>
</reference>
<dbReference type="Proteomes" id="UP000036356">
    <property type="component" value="Unassembled WGS sequence"/>
</dbReference>
<evidence type="ECO:0000313" key="1">
    <source>
        <dbReference type="EMBL" id="KLU63997.1"/>
    </source>
</evidence>
<accession>A0A0J1FKS5</accession>
<evidence type="ECO:0000313" key="2">
    <source>
        <dbReference type="Proteomes" id="UP000036356"/>
    </source>
</evidence>